<proteinExistence type="predicted"/>
<accession>A0A377JL65</accession>
<dbReference type="Proteomes" id="UP000323707">
    <property type="component" value="Unassembled WGS sequence"/>
</dbReference>
<organism evidence="2 3">
    <name type="scientific">Helicobacter canis</name>
    <dbReference type="NCBI Taxonomy" id="29419"/>
    <lineage>
        <taxon>Bacteria</taxon>
        <taxon>Pseudomonadati</taxon>
        <taxon>Campylobacterota</taxon>
        <taxon>Epsilonproteobacteria</taxon>
        <taxon>Campylobacterales</taxon>
        <taxon>Helicobacteraceae</taxon>
        <taxon>Helicobacter</taxon>
    </lineage>
</organism>
<reference evidence="1 4" key="2">
    <citation type="submission" date="2019-09" db="EMBL/GenBank/DDBJ databases">
        <title>Draft genome sequence of various Type strains from the CCUG.</title>
        <authorList>
            <person name="Pineiro-Iglesias B."/>
            <person name="Tunovic T."/>
            <person name="Unosson C."/>
            <person name="Inganas E."/>
            <person name="Ohlen M."/>
            <person name="Cardew S."/>
            <person name="Jensie-Markopoulos S."/>
            <person name="Salva-Serra F."/>
            <person name="Jaen-Luchoro D."/>
            <person name="Karlsson R."/>
            <person name="Svensson-Stadler L."/>
            <person name="Chun J."/>
            <person name="Moore E."/>
        </authorList>
    </citation>
    <scope>NUCLEOTIDE SEQUENCE [LARGE SCALE GENOMIC DNA]</scope>
    <source>
        <strain evidence="1 4">CCUG 32756T</strain>
    </source>
</reference>
<reference evidence="2 3" key="1">
    <citation type="submission" date="2018-06" db="EMBL/GenBank/DDBJ databases">
        <authorList>
            <consortium name="Pathogen Informatics"/>
            <person name="Doyle S."/>
        </authorList>
    </citation>
    <scope>NUCLEOTIDE SEQUENCE [LARGE SCALE GENOMIC DNA]</scope>
    <source>
        <strain evidence="2 3">NCTC12410</strain>
    </source>
</reference>
<dbReference type="Proteomes" id="UP000254841">
    <property type="component" value="Unassembled WGS sequence"/>
</dbReference>
<evidence type="ECO:0000313" key="1">
    <source>
        <dbReference type="EMBL" id="KAA8708161.1"/>
    </source>
</evidence>
<protein>
    <submittedName>
        <fullName evidence="2">Uncharacterized protein</fullName>
    </submittedName>
</protein>
<dbReference type="EMBL" id="VXKE01000020">
    <property type="protein sequence ID" value="KAA8708161.1"/>
    <property type="molecule type" value="Genomic_DNA"/>
</dbReference>
<evidence type="ECO:0000313" key="3">
    <source>
        <dbReference type="Proteomes" id="UP000254841"/>
    </source>
</evidence>
<sequence length="62" mass="7423">MEQKVSIRDFLGLQESYQEQEAWCEQEHSITQEELKIYGYLLQEMREQAKGQETILARQSDE</sequence>
<evidence type="ECO:0000313" key="4">
    <source>
        <dbReference type="Proteomes" id="UP000323707"/>
    </source>
</evidence>
<name>A0A377JL65_9HELI</name>
<evidence type="ECO:0000313" key="2">
    <source>
        <dbReference type="EMBL" id="STP06479.1"/>
    </source>
</evidence>
<dbReference type="AlphaFoldDB" id="A0A377JL65"/>
<gene>
    <name evidence="1" type="ORF">F4V45_06895</name>
    <name evidence="2" type="ORF">NCTC12410_02018</name>
</gene>
<dbReference type="EMBL" id="UGHV01000004">
    <property type="protein sequence ID" value="STP06479.1"/>
    <property type="molecule type" value="Genomic_DNA"/>
</dbReference>
<dbReference type="RefSeq" id="WP_115012448.1">
    <property type="nucleotide sequence ID" value="NZ_UGHV01000004.1"/>
</dbReference>